<reference evidence="3 4" key="1">
    <citation type="journal article" date="2019" name="Int. J. Syst. Evol. Microbiol.">
        <title>The Global Catalogue of Microorganisms (GCM) 10K type strain sequencing project: providing services to taxonomists for standard genome sequencing and annotation.</title>
        <authorList>
            <consortium name="The Broad Institute Genomics Platform"/>
            <consortium name="The Broad Institute Genome Sequencing Center for Infectious Disease"/>
            <person name="Wu L."/>
            <person name="Ma J."/>
        </authorList>
    </citation>
    <scope>NUCLEOTIDE SEQUENCE [LARGE SCALE GENOMIC DNA]</scope>
    <source>
        <strain evidence="3 4">JCM 15313</strain>
    </source>
</reference>
<sequence length="226" mass="23518">MSLLRPIAAVATAVALLAACDPRPTASPASSPSRGPDAADTGARVEAVPPPEDVPRAWWESGSGAERVPGERVYSSWFVDGELKEATAEGVADDVRAPATDRVTIELATGVSPVRVDLLLYDTLSASGTPTGMIDEYECALTDADPRAADAADPDSGDAARADAGPGTECVYRTGDPVEVSAQLPPEVRVVIVNAGWYVPSEEREANEEAPPEVSASWAFVVEEAS</sequence>
<feature type="compositionally biased region" description="Low complexity" evidence="1">
    <location>
        <begin position="22"/>
        <end position="40"/>
    </location>
</feature>
<keyword evidence="4" id="KW-1185">Reference proteome</keyword>
<organism evidence="3 4">
    <name type="scientific">Nocardiopsis rhodophaea</name>
    <dbReference type="NCBI Taxonomy" id="280238"/>
    <lineage>
        <taxon>Bacteria</taxon>
        <taxon>Bacillati</taxon>
        <taxon>Actinomycetota</taxon>
        <taxon>Actinomycetes</taxon>
        <taxon>Streptosporangiales</taxon>
        <taxon>Nocardiopsidaceae</taxon>
        <taxon>Nocardiopsis</taxon>
    </lineage>
</organism>
<evidence type="ECO:0000256" key="1">
    <source>
        <dbReference type="SAM" id="MobiDB-lite"/>
    </source>
</evidence>
<dbReference type="PROSITE" id="PS51257">
    <property type="entry name" value="PROKAR_LIPOPROTEIN"/>
    <property type="match status" value="1"/>
</dbReference>
<dbReference type="EMBL" id="BAAAPC010000016">
    <property type="protein sequence ID" value="GAA2005931.1"/>
    <property type="molecule type" value="Genomic_DNA"/>
</dbReference>
<gene>
    <name evidence="3" type="ORF">GCM10009799_36760</name>
</gene>
<keyword evidence="2" id="KW-0732">Signal</keyword>
<evidence type="ECO:0008006" key="5">
    <source>
        <dbReference type="Google" id="ProtNLM"/>
    </source>
</evidence>
<comment type="caution">
    <text evidence="3">The sequence shown here is derived from an EMBL/GenBank/DDBJ whole genome shotgun (WGS) entry which is preliminary data.</text>
</comment>
<dbReference type="Proteomes" id="UP001501585">
    <property type="component" value="Unassembled WGS sequence"/>
</dbReference>
<feature type="region of interest" description="Disordered" evidence="1">
    <location>
        <begin position="147"/>
        <end position="167"/>
    </location>
</feature>
<feature type="signal peptide" evidence="2">
    <location>
        <begin position="1"/>
        <end position="18"/>
    </location>
</feature>
<feature type="chain" id="PRO_5045078013" description="Lipoprotein" evidence="2">
    <location>
        <begin position="19"/>
        <end position="226"/>
    </location>
</feature>
<accession>A0ABN2TF01</accession>
<evidence type="ECO:0000313" key="4">
    <source>
        <dbReference type="Proteomes" id="UP001501585"/>
    </source>
</evidence>
<proteinExistence type="predicted"/>
<evidence type="ECO:0000256" key="2">
    <source>
        <dbReference type="SAM" id="SignalP"/>
    </source>
</evidence>
<protein>
    <recommendedName>
        <fullName evidence="5">Lipoprotein</fullName>
    </recommendedName>
</protein>
<dbReference type="RefSeq" id="WP_344164072.1">
    <property type="nucleotide sequence ID" value="NZ_BAAAPC010000016.1"/>
</dbReference>
<feature type="region of interest" description="Disordered" evidence="1">
    <location>
        <begin position="22"/>
        <end position="62"/>
    </location>
</feature>
<name>A0ABN2TF01_9ACTN</name>
<evidence type="ECO:0000313" key="3">
    <source>
        <dbReference type="EMBL" id="GAA2005931.1"/>
    </source>
</evidence>
<feature type="compositionally biased region" description="Low complexity" evidence="1">
    <location>
        <begin position="157"/>
        <end position="167"/>
    </location>
</feature>